<protein>
    <submittedName>
        <fullName evidence="1">Uncharacterized protein</fullName>
    </submittedName>
</protein>
<sequence>MKLLLQVPWTRQSRRRSLSGNARPQQTNEGVLLTLRVSSVKVTIGNQCYSPGQPA</sequence>
<reference evidence="2" key="1">
    <citation type="submission" date="2021-01" db="EMBL/GenBank/DDBJ databases">
        <title>Caligus Genome Assembly.</title>
        <authorList>
            <person name="Gallardo-Escarate C."/>
        </authorList>
    </citation>
    <scope>NUCLEOTIDE SEQUENCE [LARGE SCALE GENOMIC DNA]</scope>
</reference>
<dbReference type="AlphaFoldDB" id="A0A7T8QTP9"/>
<proteinExistence type="predicted"/>
<dbReference type="Proteomes" id="UP000595437">
    <property type="component" value="Chromosome 5"/>
</dbReference>
<gene>
    <name evidence="1" type="ORF">FKW44_007667</name>
</gene>
<organism evidence="1 2">
    <name type="scientific">Caligus rogercresseyi</name>
    <name type="common">Sea louse</name>
    <dbReference type="NCBI Taxonomy" id="217165"/>
    <lineage>
        <taxon>Eukaryota</taxon>
        <taxon>Metazoa</taxon>
        <taxon>Ecdysozoa</taxon>
        <taxon>Arthropoda</taxon>
        <taxon>Crustacea</taxon>
        <taxon>Multicrustacea</taxon>
        <taxon>Hexanauplia</taxon>
        <taxon>Copepoda</taxon>
        <taxon>Siphonostomatoida</taxon>
        <taxon>Caligidae</taxon>
        <taxon>Caligus</taxon>
    </lineage>
</organism>
<evidence type="ECO:0000313" key="1">
    <source>
        <dbReference type="EMBL" id="QQP54741.1"/>
    </source>
</evidence>
<accession>A0A7T8QTP9</accession>
<name>A0A7T8QTP9_CALRO</name>
<keyword evidence="2" id="KW-1185">Reference proteome</keyword>
<evidence type="ECO:0000313" key="2">
    <source>
        <dbReference type="Proteomes" id="UP000595437"/>
    </source>
</evidence>
<dbReference type="EMBL" id="CP045894">
    <property type="protein sequence ID" value="QQP54741.1"/>
    <property type="molecule type" value="Genomic_DNA"/>
</dbReference>